<accession>Q3M830</accession>
<dbReference type="STRING" id="240292.Ava_3248"/>
<sequence length="416" mass="47339">MSNFSELIAIIKRIAKGEAVQTDISNVISTLTNLGVEADDIQKFTSILNADRQQVYQIVFQLGKYNSNIGQAKGNQFDIHDGISSEEIKEVLREVLQEFFSNTSIGISAKNLPAVDYEITERRERTNSEISQYLPTSELPAISTFDFETITVGKQGNITRRSIKQAEYFVEYLNNGVELEMVSIPGGSFTMGASKDESGTIEDERPQHLVTLKPFFLGKYPITQAQWQEVANFPKIKYELESEPSYFKGDNLPVECISWYEAQEFCARLSQKTGRVYRLPSEAEWEYACRANTTSSFYCGAIITRDLANYGEEQQTHFRVSQTSEVGIFPANSFGLYDMHGNVWEWCADYQHEDYQDAPSDGSVWIIDGNPEYRMLRGGAWDYDFSYCRSASRYFENPSTRNESFGFRVVCCLDNA</sequence>
<gene>
    <name evidence="3" type="ordered locus">Ava_3248</name>
</gene>
<name>Q3M830_TRIV2</name>
<dbReference type="InterPro" id="IPR005532">
    <property type="entry name" value="SUMF_dom"/>
</dbReference>
<proteinExistence type="predicted"/>
<dbReference type="KEGG" id="ava:Ava_3248"/>
<dbReference type="RefSeq" id="WP_011319979.1">
    <property type="nucleotide sequence ID" value="NC_007413.1"/>
</dbReference>
<evidence type="ECO:0000313" key="4">
    <source>
        <dbReference type="Proteomes" id="UP000002533"/>
    </source>
</evidence>
<dbReference type="Gene3D" id="3.90.1580.10">
    <property type="entry name" value="paralog of FGE (formylglycine-generating enzyme)"/>
    <property type="match status" value="1"/>
</dbReference>
<protein>
    <submittedName>
        <fullName evidence="3">Uncharacterized protein</fullName>
    </submittedName>
</protein>
<dbReference type="GeneID" id="70298325"/>
<dbReference type="InterPro" id="IPR016187">
    <property type="entry name" value="CTDL_fold"/>
</dbReference>
<feature type="domain" description="Effector-associated" evidence="2">
    <location>
        <begin position="1"/>
        <end position="95"/>
    </location>
</feature>
<dbReference type="PANTHER" id="PTHR23150">
    <property type="entry name" value="SULFATASE MODIFYING FACTOR 1, 2"/>
    <property type="match status" value="1"/>
</dbReference>
<dbReference type="Pfam" id="PF03781">
    <property type="entry name" value="FGE-sulfatase"/>
    <property type="match status" value="1"/>
</dbReference>
<dbReference type="SUPFAM" id="SSF56436">
    <property type="entry name" value="C-type lectin-like"/>
    <property type="match status" value="1"/>
</dbReference>
<dbReference type="eggNOG" id="COG1262">
    <property type="taxonomic scope" value="Bacteria"/>
</dbReference>
<dbReference type="InterPro" id="IPR051043">
    <property type="entry name" value="Sulfatase_Mod_Factor_Kinase"/>
</dbReference>
<dbReference type="GO" id="GO:0120147">
    <property type="term" value="F:formylglycine-generating oxidase activity"/>
    <property type="evidence" value="ECO:0007669"/>
    <property type="project" value="TreeGrafter"/>
</dbReference>
<organism evidence="3 4">
    <name type="scientific">Trichormus variabilis (strain ATCC 29413 / PCC 7937)</name>
    <name type="common">Anabaena variabilis</name>
    <dbReference type="NCBI Taxonomy" id="240292"/>
    <lineage>
        <taxon>Bacteria</taxon>
        <taxon>Bacillati</taxon>
        <taxon>Cyanobacteriota</taxon>
        <taxon>Cyanophyceae</taxon>
        <taxon>Nostocales</taxon>
        <taxon>Nostocaceae</taxon>
        <taxon>Trichormus</taxon>
    </lineage>
</organism>
<dbReference type="InterPro" id="IPR042095">
    <property type="entry name" value="SUMF_sf"/>
</dbReference>
<dbReference type="InterPro" id="IPR045429">
    <property type="entry name" value="EAD10"/>
</dbReference>
<evidence type="ECO:0000259" key="2">
    <source>
        <dbReference type="Pfam" id="PF19954"/>
    </source>
</evidence>
<evidence type="ECO:0000313" key="3">
    <source>
        <dbReference type="EMBL" id="ABA22856.1"/>
    </source>
</evidence>
<reference evidence="4" key="1">
    <citation type="journal article" date="2014" name="Stand. Genomic Sci.">
        <title>Complete genome sequence of Anabaena variabilis ATCC 29413.</title>
        <authorList>
            <person name="Thiel T."/>
            <person name="Pratte B.S."/>
            <person name="Zhong J."/>
            <person name="Goodwin L."/>
            <person name="Copeland A."/>
            <person name="Lucas S."/>
            <person name="Han C."/>
            <person name="Pitluck S."/>
            <person name="Land M.L."/>
            <person name="Kyrpides N.C."/>
            <person name="Woyke T."/>
        </authorList>
    </citation>
    <scope>NUCLEOTIDE SEQUENCE [LARGE SCALE GENOMIC DNA]</scope>
    <source>
        <strain evidence="4">ATCC 29413 / PCC 7937</strain>
    </source>
</reference>
<dbReference type="HOGENOM" id="CLU_012431_2_4_3"/>
<feature type="domain" description="Sulfatase-modifying factor enzyme-like" evidence="1">
    <location>
        <begin position="180"/>
        <end position="410"/>
    </location>
</feature>
<dbReference type="Proteomes" id="UP000002533">
    <property type="component" value="Chromosome"/>
</dbReference>
<dbReference type="AlphaFoldDB" id="Q3M830"/>
<dbReference type="EMBL" id="CP000117">
    <property type="protein sequence ID" value="ABA22856.1"/>
    <property type="molecule type" value="Genomic_DNA"/>
</dbReference>
<evidence type="ECO:0000259" key="1">
    <source>
        <dbReference type="Pfam" id="PF03781"/>
    </source>
</evidence>
<dbReference type="PANTHER" id="PTHR23150:SF19">
    <property type="entry name" value="FORMYLGLYCINE-GENERATING ENZYME"/>
    <property type="match status" value="1"/>
</dbReference>
<dbReference type="Pfam" id="PF19954">
    <property type="entry name" value="EAD10"/>
    <property type="match status" value="1"/>
</dbReference>